<evidence type="ECO:0000256" key="2">
    <source>
        <dbReference type="SAM" id="Phobius"/>
    </source>
</evidence>
<accession>T1IX97</accession>
<feature type="region of interest" description="Disordered" evidence="1">
    <location>
        <begin position="1011"/>
        <end position="1060"/>
    </location>
</feature>
<evidence type="ECO:0000256" key="1">
    <source>
        <dbReference type="SAM" id="MobiDB-lite"/>
    </source>
</evidence>
<protein>
    <recommendedName>
        <fullName evidence="5">EB domain-containing protein</fullName>
    </recommendedName>
</protein>
<feature type="compositionally biased region" description="Polar residues" evidence="1">
    <location>
        <begin position="928"/>
        <end position="940"/>
    </location>
</feature>
<feature type="compositionally biased region" description="Polar residues" evidence="1">
    <location>
        <begin position="1013"/>
        <end position="1032"/>
    </location>
</feature>
<evidence type="ECO:0000313" key="3">
    <source>
        <dbReference type="EnsemblMetazoa" id="SMAR005828-PA"/>
    </source>
</evidence>
<dbReference type="AlphaFoldDB" id="T1IX97"/>
<feature type="transmembrane region" description="Helical" evidence="2">
    <location>
        <begin position="390"/>
        <end position="415"/>
    </location>
</feature>
<keyword evidence="2" id="KW-0472">Membrane</keyword>
<organism evidence="3 4">
    <name type="scientific">Strigamia maritima</name>
    <name type="common">European centipede</name>
    <name type="synonym">Geophilus maritimus</name>
    <dbReference type="NCBI Taxonomy" id="126957"/>
    <lineage>
        <taxon>Eukaryota</taxon>
        <taxon>Metazoa</taxon>
        <taxon>Ecdysozoa</taxon>
        <taxon>Arthropoda</taxon>
        <taxon>Myriapoda</taxon>
        <taxon>Chilopoda</taxon>
        <taxon>Pleurostigmophora</taxon>
        <taxon>Geophilomorpha</taxon>
        <taxon>Linotaeniidae</taxon>
        <taxon>Strigamia</taxon>
    </lineage>
</organism>
<keyword evidence="4" id="KW-1185">Reference proteome</keyword>
<feature type="region of interest" description="Disordered" evidence="1">
    <location>
        <begin position="927"/>
        <end position="949"/>
    </location>
</feature>
<keyword evidence="2" id="KW-1133">Transmembrane helix</keyword>
<dbReference type="EMBL" id="JH431646">
    <property type="status" value="NOT_ANNOTATED_CDS"/>
    <property type="molecule type" value="Genomic_DNA"/>
</dbReference>
<keyword evidence="2" id="KW-0812">Transmembrane</keyword>
<feature type="transmembrane region" description="Helical" evidence="2">
    <location>
        <begin position="759"/>
        <end position="780"/>
    </location>
</feature>
<evidence type="ECO:0008006" key="5">
    <source>
        <dbReference type="Google" id="ProtNLM"/>
    </source>
</evidence>
<dbReference type="EnsemblMetazoa" id="SMAR005828-RA">
    <property type="protein sequence ID" value="SMAR005828-PA"/>
    <property type="gene ID" value="SMAR005828"/>
</dbReference>
<feature type="transmembrane region" description="Helical" evidence="2">
    <location>
        <begin position="125"/>
        <end position="148"/>
    </location>
</feature>
<feature type="compositionally biased region" description="Basic residues" evidence="1">
    <location>
        <begin position="797"/>
        <end position="813"/>
    </location>
</feature>
<sequence>MYTQICLECRALAPDCESKLNAFCDLPETICDILPLLDANCQSIVWMIFTARYFGQTRAATTRTKIYNGVCSSTFNCKFINGWSDLVCQSNRCICPSNSLPDYLYKRCIKINAKENDSNFTEYKLIIIVAAIVVCVVICACRIIIWVIRFRNSIGLSARHIGATGTSSTPEFVDRANLPPEYSTIFTITSQTRNDEELDKLPTYEEVERHPQKSLKSTYNEICLECRALAPDCESKLNAFCDRPESSCDTLPLLDKNCLRIATTTFTARKFGQTPGVLIISVPATIHLFQIMLEKSVNYHFFSMERTLTTEYVTQQVTASTSLVGQTWYVDQVVAFVQIICNQCTVLNAAYLIYRVLMIQLQIADYNNNNSDDNGNTDDDKLSNSHTYSVMIFVYITLGVCIFFGSCVACFVKMFCRTTSTLVSRETSDLVIIQAETQITLTNHESRPTVTNTNSNLEEHNDLPPNYANKGHNKLPSYEEVATAPEWNSSMEDRNSTTETCGYQLHSNDYATQSSDYHGTSNYESCASNYESCTSNYDSCTGMGAGLSQSCVFLLFFSTTVHIRPSDIHIIPNKTISFLHKLIKPYQITTKSTKNTSKYNIHEVKSAWHQPEELCDCVGRRDGNSPGASPDWHWHRVASFSFPGAPAKTRKCNKSRDCVYTLGELCLEEKCRCEPPACRMLALPYKCTDDVDCAQIISFSHCMHQSCICLPGYRPVALGRACELITIPETSSPSSLYPVRPNPPFRSAGETDYSGVVKMALGAAIVMLAGVILALVWNLYRERRRARRALAGQNMTRNRRPPRTSRRPLRMRGAHPGSDRPDNPPGYDDVFFITTSEPGRRHEKPPSYEEALRDQQIPIVTPPAYLNLGFNSDVPCAAGYYQPVATNGEHSLQGRNTANSSGPTTQTRASTHILNVASIINRLKLNRQPMSTANNSTDSATAEDESPALPTTCTLRRTKSGRAPDDICPVQCENLVDQVSVRRSNSNPIATVRIDQSASQSQSFDTAHVIGDTSINNDSDSSPGAGVTSDSELVSVAAHYKQSKDDEPSADLTVVIDRQT</sequence>
<reference evidence="3" key="2">
    <citation type="submission" date="2015-02" db="UniProtKB">
        <authorList>
            <consortium name="EnsemblMetazoa"/>
        </authorList>
    </citation>
    <scope>IDENTIFICATION</scope>
</reference>
<feature type="region of interest" description="Disordered" evidence="1">
    <location>
        <begin position="790"/>
        <end position="830"/>
    </location>
</feature>
<name>T1IX97_STRMM</name>
<reference evidence="4" key="1">
    <citation type="submission" date="2011-05" db="EMBL/GenBank/DDBJ databases">
        <authorList>
            <person name="Richards S.R."/>
            <person name="Qu J."/>
            <person name="Jiang H."/>
            <person name="Jhangiani S.N."/>
            <person name="Agravi P."/>
            <person name="Goodspeed R."/>
            <person name="Gross S."/>
            <person name="Mandapat C."/>
            <person name="Jackson L."/>
            <person name="Mathew T."/>
            <person name="Pu L."/>
            <person name="Thornton R."/>
            <person name="Saada N."/>
            <person name="Wilczek-Boney K.B."/>
            <person name="Lee S."/>
            <person name="Kovar C."/>
            <person name="Wu Y."/>
            <person name="Scherer S.E."/>
            <person name="Worley K.C."/>
            <person name="Muzny D.M."/>
            <person name="Gibbs R."/>
        </authorList>
    </citation>
    <scope>NUCLEOTIDE SEQUENCE</scope>
    <source>
        <strain evidence="4">Brora</strain>
    </source>
</reference>
<proteinExistence type="predicted"/>
<evidence type="ECO:0000313" key="4">
    <source>
        <dbReference type="Proteomes" id="UP000014500"/>
    </source>
</evidence>
<dbReference type="HOGENOM" id="CLU_289405_0_0_1"/>
<dbReference type="Proteomes" id="UP000014500">
    <property type="component" value="Unassembled WGS sequence"/>
</dbReference>